<feature type="domain" description="KxDL" evidence="2">
    <location>
        <begin position="33"/>
        <end position="114"/>
    </location>
</feature>
<comment type="caution">
    <text evidence="3">The sequence shown here is derived from an EMBL/GenBank/DDBJ whole genome shotgun (WGS) entry which is preliminary data.</text>
</comment>
<evidence type="ECO:0000259" key="2">
    <source>
        <dbReference type="Pfam" id="PF10241"/>
    </source>
</evidence>
<dbReference type="InterPro" id="IPR019371">
    <property type="entry name" value="KxDL_dom"/>
</dbReference>
<comment type="similarity">
    <text evidence="1">Belongs to the KXD1 family.</text>
</comment>
<dbReference type="Proteomes" id="UP000820818">
    <property type="component" value="Linkage Group LG7"/>
</dbReference>
<dbReference type="AlphaFoldDB" id="A0AAD5PSG0"/>
<dbReference type="Pfam" id="PF10241">
    <property type="entry name" value="KxDL"/>
    <property type="match status" value="1"/>
</dbReference>
<evidence type="ECO:0000256" key="1">
    <source>
        <dbReference type="ARBA" id="ARBA00005913"/>
    </source>
</evidence>
<gene>
    <name evidence="3" type="ORF">GHT06_018680</name>
</gene>
<reference evidence="3 4" key="1">
    <citation type="submission" date="2022-05" db="EMBL/GenBank/DDBJ databases">
        <title>A multi-omics perspective on studying reproductive biology in Daphnia sinensis.</title>
        <authorList>
            <person name="Jia J."/>
        </authorList>
    </citation>
    <scope>NUCLEOTIDE SEQUENCE [LARGE SCALE GENOMIC DNA]</scope>
    <source>
        <strain evidence="3 4">WSL</strain>
    </source>
</reference>
<evidence type="ECO:0000313" key="3">
    <source>
        <dbReference type="EMBL" id="KAI9556108.1"/>
    </source>
</evidence>
<proteinExistence type="inferred from homology"/>
<dbReference type="PANTHER" id="PTHR13511:SF0">
    <property type="entry name" value="KXDL MOTIF-CONTAINING PROTEIN 1"/>
    <property type="match status" value="1"/>
</dbReference>
<dbReference type="PANTHER" id="PTHR13511">
    <property type="entry name" value="KXDL MOTIF-CONTAINING PROTEIN 1"/>
    <property type="match status" value="1"/>
</dbReference>
<evidence type="ECO:0000313" key="4">
    <source>
        <dbReference type="Proteomes" id="UP000820818"/>
    </source>
</evidence>
<protein>
    <recommendedName>
        <fullName evidence="2">KxDL domain-containing protein</fullName>
    </recommendedName>
</protein>
<dbReference type="InterPro" id="IPR039843">
    <property type="entry name" value="KXD1-like"/>
</dbReference>
<dbReference type="GO" id="GO:0099078">
    <property type="term" value="C:BORC complex"/>
    <property type="evidence" value="ECO:0007669"/>
    <property type="project" value="TreeGrafter"/>
</dbReference>
<name>A0AAD5PSG0_9CRUS</name>
<keyword evidence="4" id="KW-1185">Reference proteome</keyword>
<dbReference type="GO" id="GO:0032418">
    <property type="term" value="P:lysosome localization"/>
    <property type="evidence" value="ECO:0007669"/>
    <property type="project" value="TreeGrafter"/>
</dbReference>
<sequence length="135" mass="15735">MENFMSMHESELGFECFSNFTPAEVFVQGCAGFTNQHDIEHIIRAQKQMLQRFEKTNEMLVNCNTLSQIHLQKANVEFKKHAQLLNDVKKDLENIFKRIKVMKAKAAAQYPHQFEDAMNKIQTPIEEEDEKSKEG</sequence>
<organism evidence="3 4">
    <name type="scientific">Daphnia sinensis</name>
    <dbReference type="NCBI Taxonomy" id="1820382"/>
    <lineage>
        <taxon>Eukaryota</taxon>
        <taxon>Metazoa</taxon>
        <taxon>Ecdysozoa</taxon>
        <taxon>Arthropoda</taxon>
        <taxon>Crustacea</taxon>
        <taxon>Branchiopoda</taxon>
        <taxon>Diplostraca</taxon>
        <taxon>Cladocera</taxon>
        <taxon>Anomopoda</taxon>
        <taxon>Daphniidae</taxon>
        <taxon>Daphnia</taxon>
        <taxon>Daphnia similis group</taxon>
    </lineage>
</organism>
<accession>A0AAD5PSG0</accession>
<dbReference type="EMBL" id="WJBH02000007">
    <property type="protein sequence ID" value="KAI9556108.1"/>
    <property type="molecule type" value="Genomic_DNA"/>
</dbReference>